<keyword evidence="1" id="KW-0472">Membrane</keyword>
<evidence type="ECO:0000259" key="2">
    <source>
        <dbReference type="Pfam" id="PF06580"/>
    </source>
</evidence>
<sequence>MLKMPTTHPGTPLCSSKLVLRATVLAQAVAILLALAPGAVEDRWFRLGLSTLFVQWVALLTLLLLCQLQKYRPNISAKRLAACAFAILLTCTTLVSLAAFVLLTEKGWEPQVNLSWFILHNLTIALIVGIIGLQFYLMHLERNQRIAAQSRAELDALQARIRPHFLFNSLNTAAELTREDPEAAEAALLNLSSLFRAALNAGEASTLKAEIALAKAYIDLERWRLGDRLSITWDLPDPLPDTPLPALTLQPLLENAVGHGIERITTGGSISVSLLQSEQNITLLITNPAGEKPARLKGNGMAIDNIRKRLELLSGEQAKLITGTIDNHYRVKLVIPYAHTDR</sequence>
<dbReference type="InterPro" id="IPR036890">
    <property type="entry name" value="HATPase_C_sf"/>
</dbReference>
<dbReference type="Proteomes" id="UP000325606">
    <property type="component" value="Chromosome"/>
</dbReference>
<feature type="transmembrane region" description="Helical" evidence="1">
    <location>
        <begin position="80"/>
        <end position="102"/>
    </location>
</feature>
<dbReference type="Pfam" id="PF06580">
    <property type="entry name" value="His_kinase"/>
    <property type="match status" value="1"/>
</dbReference>
<keyword evidence="3" id="KW-0808">Transferase</keyword>
<dbReference type="AlphaFoldDB" id="A0A5J6LA62"/>
<reference evidence="3 4" key="1">
    <citation type="submission" date="2019-09" db="EMBL/GenBank/DDBJ databases">
        <title>Nitrincola iocasae sp. nov., a bacterium isolated from the sediment collected at a cold seep field in South China Sea.</title>
        <authorList>
            <person name="Zhang H."/>
            <person name="Wang H."/>
            <person name="Li C."/>
        </authorList>
    </citation>
    <scope>NUCLEOTIDE SEQUENCE [LARGE SCALE GENOMIC DNA]</scope>
    <source>
        <strain evidence="3 4">KXZD1103</strain>
    </source>
</reference>
<keyword evidence="1" id="KW-0812">Transmembrane</keyword>
<organism evidence="3 4">
    <name type="scientific">Nitrincola iocasae</name>
    <dbReference type="NCBI Taxonomy" id="2614693"/>
    <lineage>
        <taxon>Bacteria</taxon>
        <taxon>Pseudomonadati</taxon>
        <taxon>Pseudomonadota</taxon>
        <taxon>Gammaproteobacteria</taxon>
        <taxon>Oceanospirillales</taxon>
        <taxon>Oceanospirillaceae</taxon>
        <taxon>Nitrincola</taxon>
    </lineage>
</organism>
<keyword evidence="1" id="KW-1133">Transmembrane helix</keyword>
<gene>
    <name evidence="3" type="ORF">F5I99_01430</name>
</gene>
<dbReference type="SUPFAM" id="SSF55874">
    <property type="entry name" value="ATPase domain of HSP90 chaperone/DNA topoisomerase II/histidine kinase"/>
    <property type="match status" value="1"/>
</dbReference>
<protein>
    <submittedName>
        <fullName evidence="3">Sensor histidine kinase</fullName>
    </submittedName>
</protein>
<evidence type="ECO:0000313" key="3">
    <source>
        <dbReference type="EMBL" id="QEW05261.1"/>
    </source>
</evidence>
<dbReference type="GO" id="GO:0016020">
    <property type="term" value="C:membrane"/>
    <property type="evidence" value="ECO:0007669"/>
    <property type="project" value="InterPro"/>
</dbReference>
<dbReference type="PANTHER" id="PTHR34220:SF7">
    <property type="entry name" value="SENSOR HISTIDINE KINASE YPDA"/>
    <property type="match status" value="1"/>
</dbReference>
<dbReference type="Gene3D" id="3.30.565.10">
    <property type="entry name" value="Histidine kinase-like ATPase, C-terminal domain"/>
    <property type="match status" value="1"/>
</dbReference>
<proteinExistence type="predicted"/>
<keyword evidence="3" id="KW-0418">Kinase</keyword>
<feature type="transmembrane region" description="Helical" evidence="1">
    <location>
        <begin position="114"/>
        <end position="137"/>
    </location>
</feature>
<dbReference type="GO" id="GO:0000155">
    <property type="term" value="F:phosphorelay sensor kinase activity"/>
    <property type="evidence" value="ECO:0007669"/>
    <property type="project" value="InterPro"/>
</dbReference>
<dbReference type="PANTHER" id="PTHR34220">
    <property type="entry name" value="SENSOR HISTIDINE KINASE YPDA"/>
    <property type="match status" value="1"/>
</dbReference>
<name>A0A5J6LA62_9GAMM</name>
<dbReference type="EMBL" id="CP044222">
    <property type="protein sequence ID" value="QEW05261.1"/>
    <property type="molecule type" value="Genomic_DNA"/>
</dbReference>
<evidence type="ECO:0000256" key="1">
    <source>
        <dbReference type="SAM" id="Phobius"/>
    </source>
</evidence>
<evidence type="ECO:0000313" key="4">
    <source>
        <dbReference type="Proteomes" id="UP000325606"/>
    </source>
</evidence>
<accession>A0A5J6LA62</accession>
<dbReference type="KEGG" id="nik:F5I99_01430"/>
<feature type="domain" description="Signal transduction histidine kinase internal region" evidence="2">
    <location>
        <begin position="152"/>
        <end position="229"/>
    </location>
</feature>
<keyword evidence="4" id="KW-1185">Reference proteome</keyword>
<feature type="transmembrane region" description="Helical" evidence="1">
    <location>
        <begin position="48"/>
        <end position="68"/>
    </location>
</feature>
<dbReference type="RefSeq" id="WP_151053308.1">
    <property type="nucleotide sequence ID" value="NZ_CP044222.1"/>
</dbReference>
<dbReference type="InterPro" id="IPR050640">
    <property type="entry name" value="Bact_2-comp_sensor_kinase"/>
</dbReference>
<dbReference type="InterPro" id="IPR010559">
    <property type="entry name" value="Sig_transdc_His_kin_internal"/>
</dbReference>